<proteinExistence type="predicted"/>
<accession>A0A4Y8TZJ6</accession>
<comment type="caution">
    <text evidence="1">The sequence shown here is derived from an EMBL/GenBank/DDBJ whole genome shotgun (WGS) entry which is preliminary data.</text>
</comment>
<dbReference type="GO" id="GO:0008168">
    <property type="term" value="F:methyltransferase activity"/>
    <property type="evidence" value="ECO:0007669"/>
    <property type="project" value="UniProtKB-KW"/>
</dbReference>
<dbReference type="RefSeq" id="WP_134780235.1">
    <property type="nucleotide sequence ID" value="NZ_SPDS01000001.1"/>
</dbReference>
<dbReference type="Gene3D" id="3.40.50.150">
    <property type="entry name" value="Vaccinia Virus protein VP39"/>
    <property type="match status" value="1"/>
</dbReference>
<dbReference type="AlphaFoldDB" id="A0A4Y8TZJ6"/>
<dbReference type="GO" id="GO:0032259">
    <property type="term" value="P:methylation"/>
    <property type="evidence" value="ECO:0007669"/>
    <property type="project" value="UniProtKB-KW"/>
</dbReference>
<organism evidence="1 2">
    <name type="scientific">Glutamicibacter arilaitensis</name>
    <dbReference type="NCBI Taxonomy" id="256701"/>
    <lineage>
        <taxon>Bacteria</taxon>
        <taxon>Bacillati</taxon>
        <taxon>Actinomycetota</taxon>
        <taxon>Actinomycetes</taxon>
        <taxon>Micrococcales</taxon>
        <taxon>Micrococcaceae</taxon>
        <taxon>Glutamicibacter</taxon>
    </lineage>
</organism>
<dbReference type="Proteomes" id="UP000297638">
    <property type="component" value="Unassembled WGS sequence"/>
</dbReference>
<keyword evidence="1" id="KW-0808">Transferase</keyword>
<dbReference type="EMBL" id="SPDS01000001">
    <property type="protein sequence ID" value="TFH57298.1"/>
    <property type="molecule type" value="Genomic_DNA"/>
</dbReference>
<sequence length="226" mass="24734">MTKLKLLDLYCGAGGAAQGYIDAGFDVTGIDINPQPDYPGKFIQGDALAYLAAHGHEYDARHASPPCQASSTLTKGTNKGKEYLNLIPATRALLRVTGGPWVMENVQGSDLRRDLTLCGEMFGLGVIRHRYFEVEGWQAFPAPHKPHRGRVAGWRHGEWFDGPYFAVYGEGGGKGTVAQWQEAMGIHWTSNRKSIAEAIPPAYTRFIGGQLMQQIESAREIEALAS</sequence>
<evidence type="ECO:0000313" key="2">
    <source>
        <dbReference type="Proteomes" id="UP000297638"/>
    </source>
</evidence>
<protein>
    <submittedName>
        <fullName evidence="1">DNA cytosine methyltransferase</fullName>
    </submittedName>
</protein>
<gene>
    <name evidence="1" type="ORF">EXY26_09970</name>
</gene>
<name>A0A4Y8TZJ6_9MICC</name>
<evidence type="ECO:0000313" key="1">
    <source>
        <dbReference type="EMBL" id="TFH57298.1"/>
    </source>
</evidence>
<dbReference type="SUPFAM" id="SSF53335">
    <property type="entry name" value="S-adenosyl-L-methionine-dependent methyltransferases"/>
    <property type="match status" value="1"/>
</dbReference>
<dbReference type="InterPro" id="IPR029063">
    <property type="entry name" value="SAM-dependent_MTases_sf"/>
</dbReference>
<reference evidence="1 2" key="1">
    <citation type="submission" date="2019-03" db="EMBL/GenBank/DDBJ databases">
        <title>Glutamicibacter sp. LJH19 genome.</title>
        <authorList>
            <person name="Sinai Borker S."/>
            <person name="Kumar R."/>
        </authorList>
    </citation>
    <scope>NUCLEOTIDE SEQUENCE [LARGE SCALE GENOMIC DNA]</scope>
    <source>
        <strain evidence="1 2">LJH19</strain>
    </source>
</reference>
<keyword evidence="1" id="KW-0489">Methyltransferase</keyword>